<evidence type="ECO:0000256" key="1">
    <source>
        <dbReference type="PROSITE-ProRule" id="PRU00042"/>
    </source>
</evidence>
<dbReference type="InParanoid" id="G4T6M4"/>
<organism evidence="3 4">
    <name type="scientific">Serendipita indica (strain DSM 11827)</name>
    <name type="common">Root endophyte fungus</name>
    <name type="synonym">Piriformospora indica</name>
    <dbReference type="NCBI Taxonomy" id="1109443"/>
    <lineage>
        <taxon>Eukaryota</taxon>
        <taxon>Fungi</taxon>
        <taxon>Dikarya</taxon>
        <taxon>Basidiomycota</taxon>
        <taxon>Agaricomycotina</taxon>
        <taxon>Agaricomycetes</taxon>
        <taxon>Sebacinales</taxon>
        <taxon>Serendipitaceae</taxon>
        <taxon>Serendipita</taxon>
    </lineage>
</organism>
<dbReference type="OrthoDB" id="3267568at2759"/>
<keyword evidence="1" id="KW-0863">Zinc-finger</keyword>
<gene>
    <name evidence="3" type="ORF">PIIN_00804</name>
</gene>
<name>G4T6M4_SERID</name>
<dbReference type="HOGENOM" id="CLU_067620_0_0_1"/>
<dbReference type="AlphaFoldDB" id="G4T6M4"/>
<keyword evidence="1" id="KW-0862">Zinc</keyword>
<evidence type="ECO:0000313" key="3">
    <source>
        <dbReference type="EMBL" id="CCA66967.1"/>
    </source>
</evidence>
<evidence type="ECO:0000259" key="2">
    <source>
        <dbReference type="PROSITE" id="PS50157"/>
    </source>
</evidence>
<dbReference type="InterPro" id="IPR013087">
    <property type="entry name" value="Znf_C2H2_type"/>
</dbReference>
<sequence>MESLHPPLVFPSEFPIRAQNDWVHYPHESNTQGHVDTLWQHDTSRTLSYQDANSFSALPIGKAIYVVAMDNTETQRQIFQEFLDNSGDSVALSPITPETSACPSMTSSTNSLLDSERTLTQNLQIISGYSGSQPNGCPTAVDQMAYDPMTTSIYGEESLAQLFQGPNPSAVDEMADILMGTSICGKEGLAQLSVPSNISSSYTEPLPLPPSFVSPQPFSLNGTVGTTPDLIQLQKHIQGQAWLHTNEPEPRDEAGNSIFGNFLVHNEATSEYICRFDRCPKVLDRRDRAIGHIRKHFQHRPFNFAKSGFIVDHISPLTSTVQKQNALSAGASSSSKIYGVTRAPASVPQSEM</sequence>
<dbReference type="PROSITE" id="PS00028">
    <property type="entry name" value="ZINC_FINGER_C2H2_1"/>
    <property type="match status" value="1"/>
</dbReference>
<dbReference type="PROSITE" id="PS50157">
    <property type="entry name" value="ZINC_FINGER_C2H2_2"/>
    <property type="match status" value="1"/>
</dbReference>
<proteinExistence type="predicted"/>
<dbReference type="Proteomes" id="UP000007148">
    <property type="component" value="Unassembled WGS sequence"/>
</dbReference>
<keyword evidence="1" id="KW-0479">Metal-binding</keyword>
<feature type="domain" description="C2H2-type" evidence="2">
    <location>
        <begin position="272"/>
        <end position="301"/>
    </location>
</feature>
<dbReference type="EMBL" id="CAFZ01000008">
    <property type="protein sequence ID" value="CCA66967.1"/>
    <property type="molecule type" value="Genomic_DNA"/>
</dbReference>
<reference evidence="3 4" key="1">
    <citation type="journal article" date="2011" name="PLoS Pathog.">
        <title>Endophytic Life Strategies Decoded by Genome and Transcriptome Analyses of the Mutualistic Root Symbiont Piriformospora indica.</title>
        <authorList>
            <person name="Zuccaro A."/>
            <person name="Lahrmann U."/>
            <person name="Guldener U."/>
            <person name="Langen G."/>
            <person name="Pfiffi S."/>
            <person name="Biedenkopf D."/>
            <person name="Wong P."/>
            <person name="Samans B."/>
            <person name="Grimm C."/>
            <person name="Basiewicz M."/>
            <person name="Murat C."/>
            <person name="Martin F."/>
            <person name="Kogel K.H."/>
        </authorList>
    </citation>
    <scope>NUCLEOTIDE SEQUENCE [LARGE SCALE GENOMIC DNA]</scope>
    <source>
        <strain evidence="3 4">DSM 11827</strain>
    </source>
</reference>
<dbReference type="GO" id="GO:0008270">
    <property type="term" value="F:zinc ion binding"/>
    <property type="evidence" value="ECO:0007669"/>
    <property type="project" value="UniProtKB-KW"/>
</dbReference>
<protein>
    <recommendedName>
        <fullName evidence="2">C2H2-type domain-containing protein</fullName>
    </recommendedName>
</protein>
<keyword evidence="4" id="KW-1185">Reference proteome</keyword>
<evidence type="ECO:0000313" key="4">
    <source>
        <dbReference type="Proteomes" id="UP000007148"/>
    </source>
</evidence>
<comment type="caution">
    <text evidence="3">The sequence shown here is derived from an EMBL/GenBank/DDBJ whole genome shotgun (WGS) entry which is preliminary data.</text>
</comment>
<accession>G4T6M4</accession>